<dbReference type="InterPro" id="IPR001119">
    <property type="entry name" value="SLH_dom"/>
</dbReference>
<evidence type="ECO:0000256" key="1">
    <source>
        <dbReference type="ARBA" id="ARBA00022737"/>
    </source>
</evidence>
<evidence type="ECO:0000313" key="3">
    <source>
        <dbReference type="EMBL" id="QSQ08742.1"/>
    </source>
</evidence>
<feature type="domain" description="SLH" evidence="2">
    <location>
        <begin position="186"/>
        <end position="249"/>
    </location>
</feature>
<evidence type="ECO:0000313" key="4">
    <source>
        <dbReference type="Proteomes" id="UP000662904"/>
    </source>
</evidence>
<dbReference type="KEGG" id="kme:H0A61_01085"/>
<sequence>MIIKRALKSLFITALSITFLLTVFQITDSKAYTSARLLGPEYGETLLSNTSFNDIAGHWAAISIKRMAGQNIIRGYSPRSFRPDVLIPREQAIAIIIRAMGKEERAQKIALTEGENLQKAEEGAAVYSYSPWAMGYLYQAQLEGIITEDDLKTVKWEQPARRQEVAYWIAKALHLPEIYGSDLQRVFNFNDWREIDSKYISYIESVLKEGIMAGTTSGNFNPIDGITRGEIAAVMDRARDYFLEGSGIKKEMGTVISTVTETEETGPGTTTRHIFRVRTFNGELYDLISEERITNTWERESRTLVVMRNGELGDESFLHQDDDVIFYIDNDNRVTFIEVTGFYRDIVEGEIKEIDRNSGEIAVRDYNGNTYRYKILPWVRPVIDHQEVDIKDLLEGQEITVTVVNGTAVGITGFSGLEEGYIPPRSRIRRGRIRAIDDDSVTIIDADGNEKEYQIGYYTDIARGGSKIDARDLRAGERVMLFFDEVNTDEVSLITVGGYQGKIKAIYKGKLAGADARRMEIVMDNVKEYYFGNWLDYKSQIKLNLNRQAGIFYNSREITVDDLMKMHKNSYIYAAVLPGYGIEEGIQVIVKDNDEIADNGRISSVSWIQGSIKVGRETIYTNEGSIILRNGNLVDIIDIDSDDDIFYLALRENNVNEGVIVNTMDFYPADYTVFKGDLSEIDNYGFIIDSYSEYSANSWSSFKSYKYEKEFSFSDDTVVIDTSKNTDKEVPLKDFKYSRYTHEYYNDFLYVVARDDKALGISIWPDSIQNEITSLGRIASKNTGERKVTLSYLKDWSDFKEKWSENLSSLDVYLQDALIIKDNEVIEFEDLEIGDTLYLIRDNNQGIIVIVQNRTLGGTR</sequence>
<proteinExistence type="predicted"/>
<protein>
    <recommendedName>
        <fullName evidence="2">SLH domain-containing protein</fullName>
    </recommendedName>
</protein>
<feature type="domain" description="SLH" evidence="2">
    <location>
        <begin position="47"/>
        <end position="110"/>
    </location>
</feature>
<dbReference type="Proteomes" id="UP000662904">
    <property type="component" value="Chromosome"/>
</dbReference>
<reference evidence="3" key="1">
    <citation type="submission" date="2020-07" db="EMBL/GenBank/DDBJ databases">
        <title>Koleobacter methoxysyntrophicus gen. nov., sp. nov., a novel anaerobic bacterium isolated from deep subsurface oil field and proposal of Koleobacterales ord. nov. in the phylum Firmicutes.</title>
        <authorList>
            <person name="Sakamoto S."/>
            <person name="Tamaki H."/>
        </authorList>
    </citation>
    <scope>NUCLEOTIDE SEQUENCE</scope>
    <source>
        <strain evidence="3">NRmbB1</strain>
    </source>
</reference>
<keyword evidence="4" id="KW-1185">Reference proteome</keyword>
<dbReference type="AlphaFoldDB" id="A0A8A0RLG9"/>
<organism evidence="3 4">
    <name type="scientific">Koleobacter methoxysyntrophicus</name>
    <dbReference type="NCBI Taxonomy" id="2751313"/>
    <lineage>
        <taxon>Bacteria</taxon>
        <taxon>Bacillati</taxon>
        <taxon>Bacillota</taxon>
        <taxon>Clostridia</taxon>
        <taxon>Koleobacterales</taxon>
        <taxon>Koleobacteraceae</taxon>
        <taxon>Koleobacter</taxon>
    </lineage>
</organism>
<dbReference type="EMBL" id="CP059066">
    <property type="protein sequence ID" value="QSQ08742.1"/>
    <property type="molecule type" value="Genomic_DNA"/>
</dbReference>
<dbReference type="PROSITE" id="PS51272">
    <property type="entry name" value="SLH"/>
    <property type="match status" value="2"/>
</dbReference>
<dbReference type="RefSeq" id="WP_206708946.1">
    <property type="nucleotide sequence ID" value="NZ_CP059066.1"/>
</dbReference>
<name>A0A8A0RLG9_9FIRM</name>
<gene>
    <name evidence="3" type="ORF">H0A61_01085</name>
</gene>
<dbReference type="PANTHER" id="PTHR43308:SF5">
    <property type="entry name" value="S-LAYER PROTEIN _ PEPTIDOGLYCAN ENDO-BETA-N-ACETYLGLUCOSAMINIDASE"/>
    <property type="match status" value="1"/>
</dbReference>
<evidence type="ECO:0000259" key="2">
    <source>
        <dbReference type="PROSITE" id="PS51272"/>
    </source>
</evidence>
<dbReference type="InterPro" id="IPR051465">
    <property type="entry name" value="Cell_Envelope_Struct_Comp"/>
</dbReference>
<keyword evidence="1" id="KW-0677">Repeat</keyword>
<dbReference type="Pfam" id="PF00395">
    <property type="entry name" value="SLH"/>
    <property type="match status" value="2"/>
</dbReference>
<dbReference type="PANTHER" id="PTHR43308">
    <property type="entry name" value="OUTER MEMBRANE PROTEIN ALPHA-RELATED"/>
    <property type="match status" value="1"/>
</dbReference>
<accession>A0A8A0RLG9</accession>